<proteinExistence type="inferred from homology"/>
<dbReference type="PANTHER" id="PTHR48049">
    <property type="entry name" value="GLYCOSYLTRANSFERASE"/>
    <property type="match status" value="1"/>
</dbReference>
<dbReference type="PANTHER" id="PTHR48049:SF60">
    <property type="entry name" value="UDP-GLYCOSYLTRANSFERASE 91B1"/>
    <property type="match status" value="1"/>
</dbReference>
<name>A0A2P6RKD0_ROSCH</name>
<evidence type="ECO:0000313" key="5">
    <source>
        <dbReference type="EMBL" id="PRQ46889.1"/>
    </source>
</evidence>
<dbReference type="FunFam" id="3.40.50.2000:FF:000037">
    <property type="entry name" value="Glycosyltransferase"/>
    <property type="match status" value="1"/>
</dbReference>
<keyword evidence="4" id="KW-1133">Transmembrane helix</keyword>
<keyword evidence="6" id="KW-1185">Reference proteome</keyword>
<keyword evidence="4" id="KW-0812">Transmembrane</keyword>
<dbReference type="EMBL" id="PDCK01000040">
    <property type="protein sequence ID" value="PRQ46889.1"/>
    <property type="molecule type" value="Genomic_DNA"/>
</dbReference>
<dbReference type="CDD" id="cd03784">
    <property type="entry name" value="GT1_Gtf-like"/>
    <property type="match status" value="1"/>
</dbReference>
<evidence type="ECO:0000256" key="2">
    <source>
        <dbReference type="ARBA" id="ARBA00022676"/>
    </source>
</evidence>
<feature type="transmembrane region" description="Helical" evidence="4">
    <location>
        <begin position="12"/>
        <end position="31"/>
    </location>
</feature>
<dbReference type="OrthoDB" id="5835829at2759"/>
<keyword evidence="2 5" id="KW-0328">Glycosyltransferase</keyword>
<comment type="similarity">
    <text evidence="1">Belongs to the UDP-glycosyltransferase family.</text>
</comment>
<dbReference type="AlphaFoldDB" id="A0A2P6RKD0"/>
<evidence type="ECO:0000313" key="6">
    <source>
        <dbReference type="Proteomes" id="UP000238479"/>
    </source>
</evidence>
<keyword evidence="3 5" id="KW-0808">Transferase</keyword>
<keyword evidence="4" id="KW-0472">Membrane</keyword>
<dbReference type="InterPro" id="IPR050481">
    <property type="entry name" value="UDP-glycosyltransf_plant"/>
</dbReference>
<comment type="caution">
    <text evidence="5">The sequence shown here is derived from an EMBL/GenBank/DDBJ whole genome shotgun (WGS) entry which is preliminary data.</text>
</comment>
<sequence length="472" mass="53139">METIKESHNQKKLLHIAMFPWLAYGHLMPFLQLSKFLAQKGHRISFVSTPKNLHRLPTSSSLSPLIKLIELPMPVVDGLPESAESTSDVPINKVPYLKKAYDKLELPLTRCLEDLEVNWIVIDFASHWLPRVATRLGINSVYFTIFNATTMAFVGPPSEILGGERQQPEDFTVVPKWIDFPNFDVAYKLHEMVTHWECMEEEVSDFQRIAAGIQGCDFVATRTCPEFDADSLSLLNKLYGKPVVPLGLLPPVLTDPDGADESEGDKWRSLREWLDNKKEKSVVYIALGTEVTLSREAMHELARGIEKSGLCFIWVLGNRQFSEGPDMIPVWFETRVGDRGLVWRGWAPQLRVLAHSSIGGFLTHCGWSSVIEALEFGRVLILFSGASSDQGLIARLMHNKQVGLEIPRDDRDGSFSSVAVAESIRRVMVDKEGEPLRANAWAMKEVFGNLDLNNKCLDEFNQFLVTWPASTS</sequence>
<dbReference type="Proteomes" id="UP000238479">
    <property type="component" value="Chromosome 2"/>
</dbReference>
<evidence type="ECO:0000256" key="1">
    <source>
        <dbReference type="ARBA" id="ARBA00009995"/>
    </source>
</evidence>
<dbReference type="InterPro" id="IPR002213">
    <property type="entry name" value="UDP_glucos_trans"/>
</dbReference>
<reference evidence="5 6" key="1">
    <citation type="journal article" date="2018" name="Nat. Genet.">
        <title>The Rosa genome provides new insights in the design of modern roses.</title>
        <authorList>
            <person name="Bendahmane M."/>
        </authorList>
    </citation>
    <scope>NUCLEOTIDE SEQUENCE [LARGE SCALE GENOMIC DNA]</scope>
    <source>
        <strain evidence="6">cv. Old Blush</strain>
    </source>
</reference>
<organism evidence="5 6">
    <name type="scientific">Rosa chinensis</name>
    <name type="common">China rose</name>
    <dbReference type="NCBI Taxonomy" id="74649"/>
    <lineage>
        <taxon>Eukaryota</taxon>
        <taxon>Viridiplantae</taxon>
        <taxon>Streptophyta</taxon>
        <taxon>Embryophyta</taxon>
        <taxon>Tracheophyta</taxon>
        <taxon>Spermatophyta</taxon>
        <taxon>Magnoliopsida</taxon>
        <taxon>eudicotyledons</taxon>
        <taxon>Gunneridae</taxon>
        <taxon>Pentapetalae</taxon>
        <taxon>rosids</taxon>
        <taxon>fabids</taxon>
        <taxon>Rosales</taxon>
        <taxon>Rosaceae</taxon>
        <taxon>Rosoideae</taxon>
        <taxon>Rosoideae incertae sedis</taxon>
        <taxon>Rosa</taxon>
    </lineage>
</organism>
<dbReference type="Gene3D" id="3.40.50.2000">
    <property type="entry name" value="Glycogen Phosphorylase B"/>
    <property type="match status" value="2"/>
</dbReference>
<protein>
    <submittedName>
        <fullName evidence="5">Putative soyasaponin III rhamnosyltransferase</fullName>
        <ecNumber evidence="5">2.4.1.273</ecNumber>
    </submittedName>
</protein>
<gene>
    <name evidence="5" type="ORF">RchiOBHm_Chr2g0093861</name>
</gene>
<dbReference type="EC" id="2.4.1.273" evidence="5"/>
<evidence type="ECO:0000256" key="3">
    <source>
        <dbReference type="ARBA" id="ARBA00022679"/>
    </source>
</evidence>
<dbReference type="OMA" id="KTANDEH"/>
<dbReference type="Gramene" id="PRQ46889">
    <property type="protein sequence ID" value="PRQ46889"/>
    <property type="gene ID" value="RchiOBHm_Chr2g0093861"/>
</dbReference>
<dbReference type="GO" id="GO:0102241">
    <property type="term" value="F:soyasaponin III rhamnosyltransferase activity"/>
    <property type="evidence" value="ECO:0007669"/>
    <property type="project" value="UniProtKB-EC"/>
</dbReference>
<dbReference type="SUPFAM" id="SSF53756">
    <property type="entry name" value="UDP-Glycosyltransferase/glycogen phosphorylase"/>
    <property type="match status" value="1"/>
</dbReference>
<evidence type="ECO:0000256" key="4">
    <source>
        <dbReference type="SAM" id="Phobius"/>
    </source>
</evidence>
<dbReference type="Pfam" id="PF00201">
    <property type="entry name" value="UDPGT"/>
    <property type="match status" value="1"/>
</dbReference>
<dbReference type="GO" id="GO:0035251">
    <property type="term" value="F:UDP-glucosyltransferase activity"/>
    <property type="evidence" value="ECO:0007669"/>
    <property type="project" value="InterPro"/>
</dbReference>
<accession>A0A2P6RKD0</accession>